<keyword evidence="3" id="KW-1185">Reference proteome</keyword>
<keyword evidence="1" id="KW-0812">Transmembrane</keyword>
<feature type="transmembrane region" description="Helical" evidence="1">
    <location>
        <begin position="14"/>
        <end position="36"/>
    </location>
</feature>
<proteinExistence type="predicted"/>
<evidence type="ECO:0000313" key="2">
    <source>
        <dbReference type="EMBL" id="KAF7336389.1"/>
    </source>
</evidence>
<gene>
    <name evidence="2" type="ORF">MVEN_02187500</name>
</gene>
<sequence>MDSLPNFHYTMPEVYTALMDSCSAFIAAFILLMEAYDLLQACGKAQQHIQYWKQSYFVDWLQFWEDSDVWVEHNLDQHKPYVMDFLNGKGVFDQEVLEVEAD</sequence>
<reference evidence="2" key="1">
    <citation type="submission" date="2020-05" db="EMBL/GenBank/DDBJ databases">
        <title>Mycena genomes resolve the evolution of fungal bioluminescence.</title>
        <authorList>
            <person name="Tsai I.J."/>
        </authorList>
    </citation>
    <scope>NUCLEOTIDE SEQUENCE</scope>
    <source>
        <strain evidence="2">CCC161011</strain>
    </source>
</reference>
<keyword evidence="1" id="KW-1133">Transmembrane helix</keyword>
<evidence type="ECO:0000256" key="1">
    <source>
        <dbReference type="SAM" id="Phobius"/>
    </source>
</evidence>
<accession>A0A8H6X904</accession>
<dbReference type="Proteomes" id="UP000620124">
    <property type="component" value="Unassembled WGS sequence"/>
</dbReference>
<keyword evidence="1" id="KW-0472">Membrane</keyword>
<name>A0A8H6X904_9AGAR</name>
<evidence type="ECO:0000313" key="3">
    <source>
        <dbReference type="Proteomes" id="UP000620124"/>
    </source>
</evidence>
<protein>
    <submittedName>
        <fullName evidence="2">Uncharacterized protein</fullName>
    </submittedName>
</protein>
<dbReference type="AlphaFoldDB" id="A0A8H6X904"/>
<comment type="caution">
    <text evidence="2">The sequence shown here is derived from an EMBL/GenBank/DDBJ whole genome shotgun (WGS) entry which is preliminary data.</text>
</comment>
<dbReference type="EMBL" id="JACAZI010000023">
    <property type="protein sequence ID" value="KAF7336389.1"/>
    <property type="molecule type" value="Genomic_DNA"/>
</dbReference>
<organism evidence="2 3">
    <name type="scientific">Mycena venus</name>
    <dbReference type="NCBI Taxonomy" id="2733690"/>
    <lineage>
        <taxon>Eukaryota</taxon>
        <taxon>Fungi</taxon>
        <taxon>Dikarya</taxon>
        <taxon>Basidiomycota</taxon>
        <taxon>Agaricomycotina</taxon>
        <taxon>Agaricomycetes</taxon>
        <taxon>Agaricomycetidae</taxon>
        <taxon>Agaricales</taxon>
        <taxon>Marasmiineae</taxon>
        <taxon>Mycenaceae</taxon>
        <taxon>Mycena</taxon>
    </lineage>
</organism>